<evidence type="ECO:0000256" key="1">
    <source>
        <dbReference type="SAM" id="MobiDB-lite"/>
    </source>
</evidence>
<evidence type="ECO:0000313" key="2">
    <source>
        <dbReference type="EMBL" id="KAE8993734.1"/>
    </source>
</evidence>
<reference evidence="2 7" key="1">
    <citation type="submission" date="2018-09" db="EMBL/GenBank/DDBJ databases">
        <title>Genomic investigation of the strawberry pathogen Phytophthora fragariae indicates pathogenicity is determined by transcriptional variation in three key races.</title>
        <authorList>
            <person name="Adams T.M."/>
            <person name="Armitage A.D."/>
            <person name="Sobczyk M.K."/>
            <person name="Bates H.J."/>
            <person name="Dunwell J.M."/>
            <person name="Nellist C.F."/>
            <person name="Harrison R.J."/>
        </authorList>
    </citation>
    <scope>NUCLEOTIDE SEQUENCE [LARGE SCALE GENOMIC DNA]</scope>
    <source>
        <strain evidence="4 6">BC-1</strain>
        <strain evidence="3 5">NOV-27</strain>
        <strain evidence="2 7">SCRP245</strain>
    </source>
</reference>
<evidence type="ECO:0000313" key="3">
    <source>
        <dbReference type="EMBL" id="KAE9194935.1"/>
    </source>
</evidence>
<dbReference type="EMBL" id="QXFW01001258">
    <property type="protein sequence ID" value="KAE8993734.1"/>
    <property type="molecule type" value="Genomic_DNA"/>
</dbReference>
<name>A0A6A3JNH9_9STRA</name>
<protein>
    <submittedName>
        <fullName evidence="2">Uncharacterized protein</fullName>
    </submittedName>
</protein>
<dbReference type="EMBL" id="QXGB01001209">
    <property type="protein sequence ID" value="KAE9194935.1"/>
    <property type="molecule type" value="Genomic_DNA"/>
</dbReference>
<proteinExistence type="predicted"/>
<gene>
    <name evidence="4" type="ORF">PF002_g17920</name>
    <name evidence="3" type="ORF">PF005_g17482</name>
    <name evidence="2" type="ORF">PF011_g17021</name>
</gene>
<sequence length="269" mass="29693">MQADPDRARTSFDDGEESTAVTRAKGDGDSGGAVATATEDDQTTEMLQLLRGVVGRLDKLEESQAQIQKQLKSKKTPKTVRVGSGTRLLDAHRRSGRCGPIQTPRRPTAASQYFGLRHADMGAYEPGISGLQRLYPVERPAQAAQEAPQPPAAPAPQPQMVHVQHQQQQGGAFRYPDARLKKLTIRPFEGKELYSACGFPCSEVVKVELLGHYLSGTAERYYNKQVDSWWNQYPSLQYVMEKMLDAFKTNITPVQAMKLFTAPNDGKGS</sequence>
<dbReference type="Proteomes" id="UP000440367">
    <property type="component" value="Unassembled WGS sequence"/>
</dbReference>
<keyword evidence="5" id="KW-1185">Reference proteome</keyword>
<dbReference type="OrthoDB" id="10361145at2759"/>
<accession>A0A6A3JNH9</accession>
<feature type="region of interest" description="Disordered" evidence="1">
    <location>
        <begin position="1"/>
        <end position="42"/>
    </location>
</feature>
<evidence type="ECO:0000313" key="5">
    <source>
        <dbReference type="Proteomes" id="UP000433483"/>
    </source>
</evidence>
<evidence type="ECO:0000313" key="6">
    <source>
        <dbReference type="Proteomes" id="UP000440367"/>
    </source>
</evidence>
<dbReference type="EMBL" id="QXGD01001143">
    <property type="protein sequence ID" value="KAE9213577.1"/>
    <property type="molecule type" value="Genomic_DNA"/>
</dbReference>
<organism evidence="2 7">
    <name type="scientific">Phytophthora fragariae</name>
    <dbReference type="NCBI Taxonomy" id="53985"/>
    <lineage>
        <taxon>Eukaryota</taxon>
        <taxon>Sar</taxon>
        <taxon>Stramenopiles</taxon>
        <taxon>Oomycota</taxon>
        <taxon>Peronosporomycetes</taxon>
        <taxon>Peronosporales</taxon>
        <taxon>Peronosporaceae</taxon>
        <taxon>Phytophthora</taxon>
    </lineage>
</organism>
<dbReference type="Proteomes" id="UP000433483">
    <property type="component" value="Unassembled WGS sequence"/>
</dbReference>
<evidence type="ECO:0000313" key="4">
    <source>
        <dbReference type="EMBL" id="KAE9213577.1"/>
    </source>
</evidence>
<comment type="caution">
    <text evidence="2">The sequence shown here is derived from an EMBL/GenBank/DDBJ whole genome shotgun (WGS) entry which is preliminary data.</text>
</comment>
<feature type="compositionally biased region" description="Basic and acidic residues" evidence="1">
    <location>
        <begin position="1"/>
        <end position="12"/>
    </location>
</feature>
<dbReference type="AlphaFoldDB" id="A0A6A3JNH9"/>
<evidence type="ECO:0000313" key="7">
    <source>
        <dbReference type="Proteomes" id="UP000460718"/>
    </source>
</evidence>
<dbReference type="Proteomes" id="UP000460718">
    <property type="component" value="Unassembled WGS sequence"/>
</dbReference>